<organism evidence="1 2">
    <name type="scientific">Adineta steineri</name>
    <dbReference type="NCBI Taxonomy" id="433720"/>
    <lineage>
        <taxon>Eukaryota</taxon>
        <taxon>Metazoa</taxon>
        <taxon>Spiralia</taxon>
        <taxon>Gnathifera</taxon>
        <taxon>Rotifera</taxon>
        <taxon>Eurotatoria</taxon>
        <taxon>Bdelloidea</taxon>
        <taxon>Adinetida</taxon>
        <taxon>Adinetidae</taxon>
        <taxon>Adineta</taxon>
    </lineage>
</organism>
<feature type="non-terminal residue" evidence="1">
    <location>
        <position position="1"/>
    </location>
</feature>
<sequence length="158" mass="18880">MAELIQFSETSFPHDFLDQEPYNLIYDPGKKIRDHRTELAPFDSIVNIHYEVNSLINEIWRSRNKQLFLTLILPNTTDNGVRQFLSDHNICNQEHLHSLFLIFLNGLRCHHDWMNSLELRRLRWCRSCTTELKRDLYEALYVVEVLFQILFGTLQICL</sequence>
<gene>
    <name evidence="1" type="ORF">OXD698_LOCUS39873</name>
</gene>
<reference evidence="1" key="1">
    <citation type="submission" date="2021-02" db="EMBL/GenBank/DDBJ databases">
        <authorList>
            <person name="Nowell W R."/>
        </authorList>
    </citation>
    <scope>NUCLEOTIDE SEQUENCE</scope>
</reference>
<name>A0A820AXU6_9BILA</name>
<protein>
    <submittedName>
        <fullName evidence="1">Uncharacterized protein</fullName>
    </submittedName>
</protein>
<evidence type="ECO:0000313" key="1">
    <source>
        <dbReference type="EMBL" id="CAF4183530.1"/>
    </source>
</evidence>
<dbReference type="Proteomes" id="UP000663844">
    <property type="component" value="Unassembled WGS sequence"/>
</dbReference>
<dbReference type="EMBL" id="CAJOAZ010008385">
    <property type="protein sequence ID" value="CAF4183530.1"/>
    <property type="molecule type" value="Genomic_DNA"/>
</dbReference>
<evidence type="ECO:0000313" key="2">
    <source>
        <dbReference type="Proteomes" id="UP000663844"/>
    </source>
</evidence>
<dbReference type="AlphaFoldDB" id="A0A820AXU6"/>
<accession>A0A820AXU6</accession>
<comment type="caution">
    <text evidence="1">The sequence shown here is derived from an EMBL/GenBank/DDBJ whole genome shotgun (WGS) entry which is preliminary data.</text>
</comment>
<proteinExistence type="predicted"/>